<dbReference type="Proteomes" id="UP000191240">
    <property type="component" value="Unassembled WGS sequence"/>
</dbReference>
<gene>
    <name evidence="4" type="ORF">SAMN02745671_01357</name>
</gene>
<sequence>MSKGIKSLLIMLSVTILLSGCARSSSDVQSENPIGGLEGEIVVDNFATGGHPIELHFKKSPDRIVAVWQNSVETLLALGAGDKIVAALGVPYTDCLRPEYRDEYEKIPIKQFQLLDTEHILMLEPDFILAWSSTFSEKTTKPTSFWHGRNINTYYAANTMPGKKERTIEDEYNYILDIGKIIGKKQKAIELVNGMKNKIASVQQATKDYNHPRTIIIEQMKDNYMVYGSNSLAGDILQQVNGELIQTGKTISYEEMIEANPDVIFMVYSEFNYANADKITYDFLSKPALQDISAIKNKRVYNLPLYSVYGSATRTYDGICLMAAGLYPDLFGGKNEL</sequence>
<dbReference type="InterPro" id="IPR002491">
    <property type="entry name" value="ABC_transptr_periplasmic_BD"/>
</dbReference>
<comment type="similarity">
    <text evidence="1">Belongs to the bacterial solute-binding protein 8 family.</text>
</comment>
<proteinExistence type="inferred from homology"/>
<evidence type="ECO:0000259" key="3">
    <source>
        <dbReference type="PROSITE" id="PS50983"/>
    </source>
</evidence>
<keyword evidence="2" id="KW-0732">Signal</keyword>
<dbReference type="PROSITE" id="PS51257">
    <property type="entry name" value="PROKAR_LIPOPROTEIN"/>
    <property type="match status" value="1"/>
</dbReference>
<feature type="signal peptide" evidence="2">
    <location>
        <begin position="1"/>
        <end position="24"/>
    </location>
</feature>
<dbReference type="PROSITE" id="PS50983">
    <property type="entry name" value="FE_B12_PBP"/>
    <property type="match status" value="1"/>
</dbReference>
<dbReference type="EMBL" id="FQYW01000010">
    <property type="protein sequence ID" value="SHI69012.1"/>
    <property type="molecule type" value="Genomic_DNA"/>
</dbReference>
<evidence type="ECO:0000313" key="4">
    <source>
        <dbReference type="EMBL" id="SHI69012.1"/>
    </source>
</evidence>
<feature type="chain" id="PRO_5009916601" evidence="2">
    <location>
        <begin position="25"/>
        <end position="337"/>
    </location>
</feature>
<dbReference type="AlphaFoldDB" id="A0A1M6D720"/>
<evidence type="ECO:0000313" key="5">
    <source>
        <dbReference type="Proteomes" id="UP000191240"/>
    </source>
</evidence>
<dbReference type="GO" id="GO:0071281">
    <property type="term" value="P:cellular response to iron ion"/>
    <property type="evidence" value="ECO:0007669"/>
    <property type="project" value="TreeGrafter"/>
</dbReference>
<dbReference type="Gene3D" id="3.40.50.1980">
    <property type="entry name" value="Nitrogenase molybdenum iron protein domain"/>
    <property type="match status" value="2"/>
</dbReference>
<evidence type="ECO:0000256" key="2">
    <source>
        <dbReference type="SAM" id="SignalP"/>
    </source>
</evidence>
<dbReference type="PANTHER" id="PTHR30535">
    <property type="entry name" value="VITAMIN B12-BINDING PROTEIN"/>
    <property type="match status" value="1"/>
</dbReference>
<accession>A0A1M6D720</accession>
<dbReference type="PANTHER" id="PTHR30535:SF34">
    <property type="entry name" value="MOLYBDATE-BINDING PROTEIN MOLA"/>
    <property type="match status" value="1"/>
</dbReference>
<dbReference type="OrthoDB" id="89746at2"/>
<reference evidence="4 5" key="1">
    <citation type="submission" date="2016-11" db="EMBL/GenBank/DDBJ databases">
        <authorList>
            <person name="Jaros S."/>
            <person name="Januszkiewicz K."/>
            <person name="Wedrychowicz H."/>
        </authorList>
    </citation>
    <scope>NUCLEOTIDE SEQUENCE [LARGE SCALE GENOMIC DNA]</scope>
    <source>
        <strain evidence="4 5">DSM 3074</strain>
    </source>
</reference>
<evidence type="ECO:0000256" key="1">
    <source>
        <dbReference type="ARBA" id="ARBA00008814"/>
    </source>
</evidence>
<dbReference type="InterPro" id="IPR050902">
    <property type="entry name" value="ABC_Transporter_SBP"/>
</dbReference>
<organism evidence="4 5">
    <name type="scientific">Anaerovibrio lipolyticus DSM 3074</name>
    <dbReference type="NCBI Taxonomy" id="1120997"/>
    <lineage>
        <taxon>Bacteria</taxon>
        <taxon>Bacillati</taxon>
        <taxon>Bacillota</taxon>
        <taxon>Negativicutes</taxon>
        <taxon>Selenomonadales</taxon>
        <taxon>Selenomonadaceae</taxon>
        <taxon>Anaerovibrio</taxon>
    </lineage>
</organism>
<protein>
    <submittedName>
        <fullName evidence="4">Iron complex transport system substrate-binding protein</fullName>
    </submittedName>
</protein>
<dbReference type="RefSeq" id="WP_052212489.1">
    <property type="nucleotide sequence ID" value="NZ_FQYW01000010.1"/>
</dbReference>
<name>A0A1M6D720_9FIRM</name>
<dbReference type="SUPFAM" id="SSF53807">
    <property type="entry name" value="Helical backbone' metal receptor"/>
    <property type="match status" value="1"/>
</dbReference>
<dbReference type="Pfam" id="PF01497">
    <property type="entry name" value="Peripla_BP_2"/>
    <property type="match status" value="1"/>
</dbReference>
<feature type="domain" description="Fe/B12 periplasmic-binding" evidence="3">
    <location>
        <begin position="63"/>
        <end position="330"/>
    </location>
</feature>